<protein>
    <submittedName>
        <fullName evidence="1">Uncharacterized protein</fullName>
    </submittedName>
</protein>
<accession>A0ACB9UWV8</accession>
<sequence>MYFKKQRFTCCVYPGLSTAFTGTPSLVVPTCSLLCKPFAPESPRALVTHPHSDLGGCGGDTWILQSFLVYVISSWIKGGIGLPVWVFKSGCTITQKLDSRSQWIRTRELWSLCS</sequence>
<keyword evidence="2" id="KW-1185">Reference proteome</keyword>
<evidence type="ECO:0000313" key="1">
    <source>
        <dbReference type="EMBL" id="KAI4581844.1"/>
    </source>
</evidence>
<dbReference type="Proteomes" id="UP001057279">
    <property type="component" value="Linkage Group LG09"/>
</dbReference>
<organism evidence="1 2">
    <name type="scientific">Ovis ammon polii x Ovis aries</name>
    <dbReference type="NCBI Taxonomy" id="2918886"/>
    <lineage>
        <taxon>Eukaryota</taxon>
        <taxon>Metazoa</taxon>
        <taxon>Chordata</taxon>
        <taxon>Craniata</taxon>
        <taxon>Vertebrata</taxon>
        <taxon>Euteleostomi</taxon>
        <taxon>Mammalia</taxon>
        <taxon>Eutheria</taxon>
        <taxon>Laurasiatheria</taxon>
        <taxon>Artiodactyla</taxon>
        <taxon>Ruminantia</taxon>
        <taxon>Pecora</taxon>
        <taxon>Bovidae</taxon>
        <taxon>Caprinae</taxon>
        <taxon>Ovis</taxon>
    </lineage>
</organism>
<dbReference type="EMBL" id="CM043034">
    <property type="protein sequence ID" value="KAI4581844.1"/>
    <property type="molecule type" value="Genomic_DNA"/>
</dbReference>
<reference evidence="1" key="1">
    <citation type="submission" date="2022-03" db="EMBL/GenBank/DDBJ databases">
        <title>Genomic analyses of argali, domestic sheep and their hybrids provide insights into chromosomal evolution, heterosis and genetic basis of agronomic traits.</title>
        <authorList>
            <person name="Li M."/>
        </authorList>
    </citation>
    <scope>NUCLEOTIDE SEQUENCE</scope>
    <source>
        <strain evidence="1">F1 hybrid</strain>
    </source>
</reference>
<comment type="caution">
    <text evidence="1">The sequence shown here is derived from an EMBL/GenBank/DDBJ whole genome shotgun (WGS) entry which is preliminary data.</text>
</comment>
<evidence type="ECO:0000313" key="2">
    <source>
        <dbReference type="Proteomes" id="UP001057279"/>
    </source>
</evidence>
<gene>
    <name evidence="1" type="ORF">MJG53_009369</name>
</gene>
<name>A0ACB9UWV8_9CETA</name>
<proteinExistence type="predicted"/>